<dbReference type="PANTHER" id="PTHR24269:SF16">
    <property type="entry name" value="PROTEIN SLG1"/>
    <property type="match status" value="1"/>
</dbReference>
<keyword evidence="3 7" id="KW-0732">Signal</keyword>
<evidence type="ECO:0000256" key="5">
    <source>
        <dbReference type="ARBA" id="ARBA00023136"/>
    </source>
</evidence>
<reference evidence="10" key="2">
    <citation type="journal article" date="2014" name="Genetics">
        <title>Maintaining two mating types: Structure of the mating type locus and its role in heterokaryosis in Podospora anserina.</title>
        <authorList>
            <person name="Grognet P."/>
            <person name="Bidard F."/>
            <person name="Kuchly C."/>
            <person name="Tong L.C.H."/>
            <person name="Coppin E."/>
            <person name="Benkhali J.A."/>
            <person name="Couloux A."/>
            <person name="Wincker P."/>
            <person name="Debuchy R."/>
            <person name="Silar P."/>
        </authorList>
    </citation>
    <scope>GENOME REANNOTATION</scope>
    <source>
        <strain evidence="10">S / ATCC MYA-4624 / DSM 980 / FGSC 10383</strain>
    </source>
</reference>
<evidence type="ECO:0000256" key="6">
    <source>
        <dbReference type="ARBA" id="ARBA00023180"/>
    </source>
</evidence>
<keyword evidence="5" id="KW-0472">Membrane</keyword>
<keyword evidence="2" id="KW-0812">Transmembrane</keyword>
<dbReference type="InParanoid" id="A0A090CP72"/>
<protein>
    <recommendedName>
        <fullName evidence="8">WSC domain-containing protein</fullName>
    </recommendedName>
</protein>
<dbReference type="EMBL" id="FO904939">
    <property type="protein sequence ID" value="CDP27934.1"/>
    <property type="molecule type" value="Genomic_DNA"/>
</dbReference>
<feature type="chain" id="PRO_5001853560" description="WSC domain-containing protein" evidence="7">
    <location>
        <begin position="29"/>
        <end position="459"/>
    </location>
</feature>
<keyword evidence="10" id="KW-1185">Reference proteome</keyword>
<evidence type="ECO:0000256" key="1">
    <source>
        <dbReference type="ARBA" id="ARBA00004167"/>
    </source>
</evidence>
<comment type="subcellular location">
    <subcellularLocation>
        <location evidence="1">Membrane</location>
        <topology evidence="1">Single-pass membrane protein</topology>
    </subcellularLocation>
</comment>
<keyword evidence="4" id="KW-1133">Transmembrane helix</keyword>
<dbReference type="PROSITE" id="PS51212">
    <property type="entry name" value="WSC"/>
    <property type="match status" value="2"/>
</dbReference>
<evidence type="ECO:0000256" key="4">
    <source>
        <dbReference type="ARBA" id="ARBA00022989"/>
    </source>
</evidence>
<keyword evidence="6" id="KW-0325">Glycoprotein</keyword>
<evidence type="ECO:0000256" key="7">
    <source>
        <dbReference type="SAM" id="SignalP"/>
    </source>
</evidence>
<feature type="domain" description="WSC" evidence="8">
    <location>
        <begin position="161"/>
        <end position="252"/>
    </location>
</feature>
<feature type="signal peptide" evidence="7">
    <location>
        <begin position="1"/>
        <end position="28"/>
    </location>
</feature>
<evidence type="ECO:0000256" key="3">
    <source>
        <dbReference type="ARBA" id="ARBA00022729"/>
    </source>
</evidence>
<sequence>MPTVSFWKLTFQLIVMALASAYAHDARADTDLLSTRQQGSFVRYSGCFATINWQSSPTSFNLTVAFSRRPDNGIIPCSAACSTSRHFILWDQQCFCAPSITINTTTGYIPQLSEWEATEGDCWRLCRDEPGVTCGGSARAAFYEHTDPPTVQNPGIEPVQGFHWWGCFADFTPDRVLRRFAGASNDMTPTKCAGMCGAEARWVGVEYGRECFCGATIDNSYKTFGRRCGRVCEGDGRWFCGGEGHLTVYERDGARGDGDPVGGYGYLGCYRDRVNGTRTLANGPNSAADMTLEKCAERAESGNWKYFGVEFGRECWTGNSLSSEIITDRCNQPCVGNGGQACGASDKLNLYIQRNRPSRVCSAASNPDVDALACGIRGFPVPAGSRPVTSTETTAARCAAACASATGCYSSVWDKLSGVCRLYDTGVWASIGDSVSTAGSDFKHVIAHDAGCWVCQDTS</sequence>
<feature type="domain" description="WSC" evidence="8">
    <location>
        <begin position="263"/>
        <end position="354"/>
    </location>
</feature>
<dbReference type="GO" id="GO:0005886">
    <property type="term" value="C:plasma membrane"/>
    <property type="evidence" value="ECO:0007669"/>
    <property type="project" value="TreeGrafter"/>
</dbReference>
<evidence type="ECO:0000313" key="10">
    <source>
        <dbReference type="Proteomes" id="UP000001197"/>
    </source>
</evidence>
<evidence type="ECO:0000256" key="2">
    <source>
        <dbReference type="ARBA" id="ARBA00022692"/>
    </source>
</evidence>
<name>A0A090CP72_PODAN</name>
<dbReference type="InterPro" id="IPR002889">
    <property type="entry name" value="WSC_carb-bd"/>
</dbReference>
<dbReference type="Pfam" id="PF01822">
    <property type="entry name" value="WSC"/>
    <property type="match status" value="2"/>
</dbReference>
<dbReference type="SMART" id="SM00321">
    <property type="entry name" value="WSC"/>
    <property type="match status" value="2"/>
</dbReference>
<proteinExistence type="predicted"/>
<dbReference type="PANTHER" id="PTHR24269">
    <property type="entry name" value="KREMEN PROTEIN"/>
    <property type="match status" value="1"/>
</dbReference>
<evidence type="ECO:0000313" key="9">
    <source>
        <dbReference type="EMBL" id="CDP27934.1"/>
    </source>
</evidence>
<accession>A0A090CP72</accession>
<dbReference type="InterPro" id="IPR051836">
    <property type="entry name" value="Kremen_rcpt"/>
</dbReference>
<dbReference type="Proteomes" id="UP000001197">
    <property type="component" value="Chromosome 4"/>
</dbReference>
<dbReference type="AlphaFoldDB" id="A0A090CP72"/>
<reference evidence="9 10" key="1">
    <citation type="journal article" date="2008" name="Genome Biol.">
        <title>The genome sequence of the model ascomycete fungus Podospora anserina.</title>
        <authorList>
            <person name="Espagne E."/>
            <person name="Lespinet O."/>
            <person name="Malagnac F."/>
            <person name="Da Silva C."/>
            <person name="Jaillon O."/>
            <person name="Porcel B.M."/>
            <person name="Couloux A."/>
            <person name="Aury J.-M."/>
            <person name="Segurens B."/>
            <person name="Poulain J."/>
            <person name="Anthouard V."/>
            <person name="Grossetete S."/>
            <person name="Khalili H."/>
            <person name="Coppin E."/>
            <person name="Dequard-Chablat M."/>
            <person name="Picard M."/>
            <person name="Contamine V."/>
            <person name="Arnaise S."/>
            <person name="Bourdais A."/>
            <person name="Berteaux-Lecellier V."/>
            <person name="Gautheret D."/>
            <person name="de Vries R.P."/>
            <person name="Battaglia E."/>
            <person name="Coutinho P.M."/>
            <person name="Danchin E.G.J."/>
            <person name="Henrissat B."/>
            <person name="El Khoury R."/>
            <person name="Sainsard-Chanet A."/>
            <person name="Boivin A."/>
            <person name="Pinan-Lucarre B."/>
            <person name="Sellem C.H."/>
            <person name="Debuchy R."/>
            <person name="Wincker P."/>
            <person name="Weissenbach J."/>
            <person name="Silar P."/>
        </authorList>
    </citation>
    <scope>NUCLEOTIDE SEQUENCE [LARGE SCALE GENOMIC DNA]</scope>
    <source>
        <strain evidence="10">S / ATCC MYA-4624 / DSM 980 / FGSC 10383</strain>
    </source>
</reference>
<organism evidence="9 10">
    <name type="scientific">Podospora anserina (strain S / ATCC MYA-4624 / DSM 980 / FGSC 10383)</name>
    <name type="common">Pleurage anserina</name>
    <dbReference type="NCBI Taxonomy" id="515849"/>
    <lineage>
        <taxon>Eukaryota</taxon>
        <taxon>Fungi</taxon>
        <taxon>Dikarya</taxon>
        <taxon>Ascomycota</taxon>
        <taxon>Pezizomycotina</taxon>
        <taxon>Sordariomycetes</taxon>
        <taxon>Sordariomycetidae</taxon>
        <taxon>Sordariales</taxon>
        <taxon>Podosporaceae</taxon>
        <taxon>Podospora</taxon>
        <taxon>Podospora anserina</taxon>
    </lineage>
</organism>
<evidence type="ECO:0000259" key="8">
    <source>
        <dbReference type="PROSITE" id="PS51212"/>
    </source>
</evidence>